<protein>
    <submittedName>
        <fullName evidence="1">Uncharacterized protein</fullName>
    </submittedName>
</protein>
<dbReference type="EMBL" id="JAVRRJ010000005">
    <property type="protein sequence ID" value="KAK5084703.1"/>
    <property type="molecule type" value="Genomic_DNA"/>
</dbReference>
<comment type="caution">
    <text evidence="1">The sequence shown here is derived from an EMBL/GenBank/DDBJ whole genome shotgun (WGS) entry which is preliminary data.</text>
</comment>
<dbReference type="Pfam" id="PF11374">
    <property type="entry name" value="DUF3176"/>
    <property type="match status" value="1"/>
</dbReference>
<dbReference type="PANTHER" id="PTHR35394">
    <property type="entry name" value="DUF3176 DOMAIN-CONTAINING PROTEIN"/>
    <property type="match status" value="1"/>
</dbReference>
<dbReference type="InterPro" id="IPR021514">
    <property type="entry name" value="DUF3176"/>
</dbReference>
<sequence length="513" mass="56322">MTAILKASLTLPIAEGISELKWQWFEKPRTLSDISTFDSASRGPWGSFLFLFSIRRSVLASCGAIITICALAIDPFSQQVLKYQNCLEPNTAAMAQIPRTNAYSARGLRAGAGVTVLDTTMTLSIYNGILAPLTNASSLVATSCPSGNCTFSADAGSSYSSIAICQRYVLSSNVIDYRYSEDLAIYQSPEDEYLKDMLFTTEFLMLRNFTQPIAYRSSLYPCIKTWGGNITLGKLVEIETASVPAEFVDGYVSQVAKETLRNGSRQACQPTTQETDINVISVKAHSRSYADSPINVTSVSNIPNDTILWYPPDCIWKFDAISANANTEFLRTLFLFNNVSRADRGGAILGDLWLLNIWANGLANMSSVNDYMDNLAAHMTATIRSRGDETTLPYTNYASGIVLENQTCIHVRWSWLALPSSLVVCSVLFLTATIVSTSARRHESYAHASLTAAGPLKSSPLPLLFHGIEPSTLHALDHPGNLADMQRIAGGLEFRLGRSLADENWYFVHDKQQ</sequence>
<dbReference type="PANTHER" id="PTHR35394:SF5">
    <property type="entry name" value="DUF3176 DOMAIN-CONTAINING PROTEIN"/>
    <property type="match status" value="1"/>
</dbReference>
<accession>A0AAN7YGB6</accession>
<dbReference type="Proteomes" id="UP001309876">
    <property type="component" value="Unassembled WGS sequence"/>
</dbReference>
<reference evidence="1 2" key="1">
    <citation type="submission" date="2023-08" db="EMBL/GenBank/DDBJ databases">
        <title>Black Yeasts Isolated from many extreme environments.</title>
        <authorList>
            <person name="Coleine C."/>
            <person name="Stajich J.E."/>
            <person name="Selbmann L."/>
        </authorList>
    </citation>
    <scope>NUCLEOTIDE SEQUENCE [LARGE SCALE GENOMIC DNA]</scope>
    <source>
        <strain evidence="1 2">CCFEE 5910</strain>
    </source>
</reference>
<organism evidence="1 2">
    <name type="scientific">Lithohypha guttulata</name>
    <dbReference type="NCBI Taxonomy" id="1690604"/>
    <lineage>
        <taxon>Eukaryota</taxon>
        <taxon>Fungi</taxon>
        <taxon>Dikarya</taxon>
        <taxon>Ascomycota</taxon>
        <taxon>Pezizomycotina</taxon>
        <taxon>Eurotiomycetes</taxon>
        <taxon>Chaetothyriomycetidae</taxon>
        <taxon>Chaetothyriales</taxon>
        <taxon>Trichomeriaceae</taxon>
        <taxon>Lithohypha</taxon>
    </lineage>
</organism>
<name>A0AAN7YGB6_9EURO</name>
<dbReference type="AlphaFoldDB" id="A0AAN7YGB6"/>
<evidence type="ECO:0000313" key="2">
    <source>
        <dbReference type="Proteomes" id="UP001309876"/>
    </source>
</evidence>
<evidence type="ECO:0000313" key="1">
    <source>
        <dbReference type="EMBL" id="KAK5084703.1"/>
    </source>
</evidence>
<gene>
    <name evidence="1" type="ORF">LTR05_005781</name>
</gene>
<keyword evidence="2" id="KW-1185">Reference proteome</keyword>
<proteinExistence type="predicted"/>